<protein>
    <submittedName>
        <fullName evidence="2">Uncharacterized protein</fullName>
    </submittedName>
</protein>
<organism evidence="2 3">
    <name type="scientific">Candidatus Gallionella acididurans</name>
    <dbReference type="NCBI Taxonomy" id="1796491"/>
    <lineage>
        <taxon>Bacteria</taxon>
        <taxon>Pseudomonadati</taxon>
        <taxon>Pseudomonadota</taxon>
        <taxon>Betaproteobacteria</taxon>
        <taxon>Nitrosomonadales</taxon>
        <taxon>Gallionellaceae</taxon>
        <taxon>Gallionella</taxon>
    </lineage>
</organism>
<name>A0A139BX64_9PROT</name>
<evidence type="ECO:0000313" key="3">
    <source>
        <dbReference type="Proteomes" id="UP000070578"/>
    </source>
</evidence>
<gene>
    <name evidence="2" type="ORF">AWT59_0316</name>
</gene>
<reference evidence="2 3" key="2">
    <citation type="submission" date="2016-03" db="EMBL/GenBank/DDBJ databases">
        <title>New uncultured bacterium of the family Gallionellaceae from acid mine drainage: description and reconstruction of genome based on metagenomic analysis of microbial community.</title>
        <authorList>
            <person name="Kadnikov V."/>
            <person name="Ivasenko D."/>
            <person name="Beletsky A."/>
            <person name="Mardanov A."/>
            <person name="Danilova E."/>
            <person name="Pimenov N."/>
            <person name="Karnachuk O."/>
            <person name="Ravin N."/>
        </authorList>
    </citation>
    <scope>NUCLEOTIDE SEQUENCE [LARGE SCALE GENOMIC DNA]</scope>
    <source>
        <strain evidence="2">ShG14-8</strain>
    </source>
</reference>
<keyword evidence="1" id="KW-1133">Transmembrane helix</keyword>
<keyword evidence="1" id="KW-0472">Membrane</keyword>
<keyword evidence="1" id="KW-0812">Transmembrane</keyword>
<dbReference type="EMBL" id="LSLI01000004">
    <property type="protein sequence ID" value="KXS33596.1"/>
    <property type="molecule type" value="Genomic_DNA"/>
</dbReference>
<sequence length="236" mass="26356">MCFSASVSYSAAAVLVTTGVYAVQQARRLHPPYWMWALVPVFFGLQQAFEGRIWQELDAGNAGAAVSFALGFHFFSHFLWLWWFPLCCYLVEPGQTSKLEKLRKRVMGGCAIFGAFAGTLVYSVMVFHPEWMTVGVREHSILYEFSVSFRSPIHIPINAAALYALTILIPLLISSHRLIRIFGGLVALSMVLASAAYSYAYVSVWCFFAAVLSLYLVFMIRHFVGTIGGRPRFLAG</sequence>
<feature type="transmembrane region" description="Helical" evidence="1">
    <location>
        <begin position="178"/>
        <end position="196"/>
    </location>
</feature>
<reference evidence="2 3" key="1">
    <citation type="submission" date="2016-02" db="EMBL/GenBank/DDBJ databases">
        <authorList>
            <person name="Wen L."/>
            <person name="He K."/>
            <person name="Yang H."/>
        </authorList>
    </citation>
    <scope>NUCLEOTIDE SEQUENCE [LARGE SCALE GENOMIC DNA]</scope>
    <source>
        <strain evidence="2">ShG14-8</strain>
    </source>
</reference>
<dbReference type="InterPro" id="IPR046737">
    <property type="entry name" value="DUF6629"/>
</dbReference>
<dbReference type="AlphaFoldDB" id="A0A139BX64"/>
<proteinExistence type="predicted"/>
<dbReference type="Pfam" id="PF20334">
    <property type="entry name" value="DUF6629"/>
    <property type="match status" value="1"/>
</dbReference>
<feature type="transmembrane region" description="Helical" evidence="1">
    <location>
        <begin position="106"/>
        <end position="127"/>
    </location>
</feature>
<dbReference type="Proteomes" id="UP000070578">
    <property type="component" value="Unassembled WGS sequence"/>
</dbReference>
<feature type="transmembrane region" description="Helical" evidence="1">
    <location>
        <begin position="64"/>
        <end position="85"/>
    </location>
</feature>
<feature type="transmembrane region" description="Helical" evidence="1">
    <location>
        <begin position="153"/>
        <end position="173"/>
    </location>
</feature>
<dbReference type="PATRIC" id="fig|1796491.3.peg.344"/>
<feature type="transmembrane region" description="Helical" evidence="1">
    <location>
        <begin position="202"/>
        <end position="224"/>
    </location>
</feature>
<comment type="caution">
    <text evidence="2">The sequence shown here is derived from an EMBL/GenBank/DDBJ whole genome shotgun (WGS) entry which is preliminary data.</text>
</comment>
<accession>A0A139BX64</accession>
<evidence type="ECO:0000313" key="2">
    <source>
        <dbReference type="EMBL" id="KXS33596.1"/>
    </source>
</evidence>
<evidence type="ECO:0000256" key="1">
    <source>
        <dbReference type="SAM" id="Phobius"/>
    </source>
</evidence>